<sequence length="177" mass="19847">MSYLEQCPVGYRVLSSDYNCTDPCDFPSYGAQCKETCSCSKEECNSVNGCPVRSKVSLTSPKKTKYIFLKTAAFSKAQIQYEEYASILINSQFGSTTSTLFRALQKNTSGLNISSLETLWSAASFQRRPNQQQPDNIVDLAMSDAEVIGLGTFDRFSRRQFPTRRKLEDVLDNHSNS</sequence>
<protein>
    <submittedName>
        <fullName evidence="1">Uncharacterized protein</fullName>
    </submittedName>
</protein>
<dbReference type="EMBL" id="JH818947">
    <property type="protein sequence ID" value="EKC40529.1"/>
    <property type="molecule type" value="Genomic_DNA"/>
</dbReference>
<dbReference type="Gene3D" id="2.170.300.10">
    <property type="entry name" value="Tie2 ligand-binding domain superfamily"/>
    <property type="match status" value="1"/>
</dbReference>
<dbReference type="AlphaFoldDB" id="K1RA72"/>
<gene>
    <name evidence="1" type="ORF">CGI_10025583</name>
</gene>
<evidence type="ECO:0000313" key="1">
    <source>
        <dbReference type="EMBL" id="EKC40529.1"/>
    </source>
</evidence>
<dbReference type="HOGENOM" id="CLU_1519319_0_0_1"/>
<name>K1RA72_MAGGI</name>
<accession>K1RA72</accession>
<proteinExistence type="predicted"/>
<dbReference type="InParanoid" id="K1RA72"/>
<reference evidence="1" key="1">
    <citation type="journal article" date="2012" name="Nature">
        <title>The oyster genome reveals stress adaptation and complexity of shell formation.</title>
        <authorList>
            <person name="Zhang G."/>
            <person name="Fang X."/>
            <person name="Guo X."/>
            <person name="Li L."/>
            <person name="Luo R."/>
            <person name="Xu F."/>
            <person name="Yang P."/>
            <person name="Zhang L."/>
            <person name="Wang X."/>
            <person name="Qi H."/>
            <person name="Xiong Z."/>
            <person name="Que H."/>
            <person name="Xie Y."/>
            <person name="Holland P.W."/>
            <person name="Paps J."/>
            <person name="Zhu Y."/>
            <person name="Wu F."/>
            <person name="Chen Y."/>
            <person name="Wang J."/>
            <person name="Peng C."/>
            <person name="Meng J."/>
            <person name="Yang L."/>
            <person name="Liu J."/>
            <person name="Wen B."/>
            <person name="Zhang N."/>
            <person name="Huang Z."/>
            <person name="Zhu Q."/>
            <person name="Feng Y."/>
            <person name="Mount A."/>
            <person name="Hedgecock D."/>
            <person name="Xu Z."/>
            <person name="Liu Y."/>
            <person name="Domazet-Loso T."/>
            <person name="Du Y."/>
            <person name="Sun X."/>
            <person name="Zhang S."/>
            <person name="Liu B."/>
            <person name="Cheng P."/>
            <person name="Jiang X."/>
            <person name="Li J."/>
            <person name="Fan D."/>
            <person name="Wang W."/>
            <person name="Fu W."/>
            <person name="Wang T."/>
            <person name="Wang B."/>
            <person name="Zhang J."/>
            <person name="Peng Z."/>
            <person name="Li Y."/>
            <person name="Li N."/>
            <person name="Wang J."/>
            <person name="Chen M."/>
            <person name="He Y."/>
            <person name="Tan F."/>
            <person name="Song X."/>
            <person name="Zheng Q."/>
            <person name="Huang R."/>
            <person name="Yang H."/>
            <person name="Du X."/>
            <person name="Chen L."/>
            <person name="Yang M."/>
            <person name="Gaffney P.M."/>
            <person name="Wang S."/>
            <person name="Luo L."/>
            <person name="She Z."/>
            <person name="Ming Y."/>
            <person name="Huang W."/>
            <person name="Zhang S."/>
            <person name="Huang B."/>
            <person name="Zhang Y."/>
            <person name="Qu T."/>
            <person name="Ni P."/>
            <person name="Miao G."/>
            <person name="Wang J."/>
            <person name="Wang Q."/>
            <person name="Steinberg C.E."/>
            <person name="Wang H."/>
            <person name="Li N."/>
            <person name="Qian L."/>
            <person name="Zhang G."/>
            <person name="Li Y."/>
            <person name="Yang H."/>
            <person name="Liu X."/>
            <person name="Wang J."/>
            <person name="Yin Y."/>
            <person name="Wang J."/>
        </authorList>
    </citation>
    <scope>NUCLEOTIDE SEQUENCE [LARGE SCALE GENOMIC DNA]</scope>
    <source>
        <strain evidence="1">05x7-T-G4-1.051#20</strain>
    </source>
</reference>
<organism evidence="1">
    <name type="scientific">Magallana gigas</name>
    <name type="common">Pacific oyster</name>
    <name type="synonym">Crassostrea gigas</name>
    <dbReference type="NCBI Taxonomy" id="29159"/>
    <lineage>
        <taxon>Eukaryota</taxon>
        <taxon>Metazoa</taxon>
        <taxon>Spiralia</taxon>
        <taxon>Lophotrochozoa</taxon>
        <taxon>Mollusca</taxon>
        <taxon>Bivalvia</taxon>
        <taxon>Autobranchia</taxon>
        <taxon>Pteriomorphia</taxon>
        <taxon>Ostreida</taxon>
        <taxon>Ostreoidea</taxon>
        <taxon>Ostreidae</taxon>
        <taxon>Magallana</taxon>
    </lineage>
</organism>